<name>A0A9J6CEY8_POLVA</name>
<feature type="transmembrane region" description="Helical" evidence="7">
    <location>
        <begin position="313"/>
        <end position="331"/>
    </location>
</feature>
<sequence length="353" mass="40773">MHPSREEKLQEIKSCIENDLLASDLKISLFTSAAKSFKKNFLLNPFPSAYLKDDIKDFDRLIEDLDQIPSLEELLVILMAEFDNTVLISNAVINLLHWILIDYLKYDAETVPKSKHEEILSLSKSTGKYQAPNYIFRINYKETSAAEKKFNQLKIGQKTKFAYHGTKFCNAYTILNYGLQQHLNKTALFGEGLYFAFEIQVSLLFSQSVGGWQNSKIGNLVSCIAICEYIDDPNYSKIRKENAKNNDIPQNYLLITNNEIVRVRYLMIYGSNKPIIKSSSSSNSLKALTSTGSVEEIQTRQGLFLSWCRRNPLIVSVFLYMLLLILVGFSNHRSFEHYKRMILDFLKRRFKFE</sequence>
<comment type="similarity">
    <text evidence="5">Belongs to the ARTD/PARP family.</text>
</comment>
<dbReference type="OrthoDB" id="19501at2759"/>
<dbReference type="Proteomes" id="UP001107558">
    <property type="component" value="Chromosome 1"/>
</dbReference>
<dbReference type="AlphaFoldDB" id="A0A9J6CEY8"/>
<keyword evidence="1 6" id="KW-0328">Glycosyltransferase</keyword>
<dbReference type="Gene3D" id="3.90.228.10">
    <property type="match status" value="1"/>
</dbReference>
<feature type="domain" description="PARP catalytic" evidence="8">
    <location>
        <begin position="87"/>
        <end position="278"/>
    </location>
</feature>
<comment type="caution">
    <text evidence="9">The sequence shown here is derived from an EMBL/GenBank/DDBJ whole genome shotgun (WGS) entry which is preliminary data.</text>
</comment>
<reference evidence="9" key="1">
    <citation type="submission" date="2021-03" db="EMBL/GenBank/DDBJ databases">
        <title>Chromosome level genome of the anhydrobiotic midge Polypedilum vanderplanki.</title>
        <authorList>
            <person name="Yoshida Y."/>
            <person name="Kikawada T."/>
            <person name="Gusev O."/>
        </authorList>
    </citation>
    <scope>NUCLEOTIDE SEQUENCE</scope>
    <source>
        <strain evidence="9">NIAS01</strain>
        <tissue evidence="9">Whole body or cell culture</tissue>
    </source>
</reference>
<dbReference type="Pfam" id="PF00644">
    <property type="entry name" value="PARP"/>
    <property type="match status" value="1"/>
</dbReference>
<dbReference type="SUPFAM" id="SSF56399">
    <property type="entry name" value="ADP-ribosylation"/>
    <property type="match status" value="1"/>
</dbReference>
<keyword evidence="7" id="KW-0472">Membrane</keyword>
<dbReference type="GO" id="GO:0016779">
    <property type="term" value="F:nucleotidyltransferase activity"/>
    <property type="evidence" value="ECO:0007669"/>
    <property type="project" value="UniProtKB-KW"/>
</dbReference>
<accession>A0A9J6CEY8</accession>
<evidence type="ECO:0000256" key="2">
    <source>
        <dbReference type="ARBA" id="ARBA00022679"/>
    </source>
</evidence>
<evidence type="ECO:0000313" key="9">
    <source>
        <dbReference type="EMBL" id="KAG5680376.1"/>
    </source>
</evidence>
<evidence type="ECO:0000256" key="1">
    <source>
        <dbReference type="ARBA" id="ARBA00022676"/>
    </source>
</evidence>
<protein>
    <recommendedName>
        <fullName evidence="6">Poly [ADP-ribose] polymerase</fullName>
        <shortName evidence="6">PARP</shortName>
        <ecNumber evidence="6">2.4.2.-</ecNumber>
    </recommendedName>
</protein>
<keyword evidence="2 6" id="KW-0808">Transferase</keyword>
<keyword evidence="7" id="KW-0812">Transmembrane</keyword>
<dbReference type="InterPro" id="IPR051838">
    <property type="entry name" value="ARTD_PARP"/>
</dbReference>
<dbReference type="InterPro" id="IPR041400">
    <property type="entry name" value="PARP16_N"/>
</dbReference>
<gene>
    <name evidence="9" type="ORF">PVAND_009885</name>
</gene>
<dbReference type="EMBL" id="JADBJN010000001">
    <property type="protein sequence ID" value="KAG5680376.1"/>
    <property type="molecule type" value="Genomic_DNA"/>
</dbReference>
<keyword evidence="7" id="KW-1133">Transmembrane helix</keyword>
<evidence type="ECO:0000313" key="10">
    <source>
        <dbReference type="Proteomes" id="UP001107558"/>
    </source>
</evidence>
<evidence type="ECO:0000256" key="3">
    <source>
        <dbReference type="ARBA" id="ARBA00022695"/>
    </source>
</evidence>
<evidence type="ECO:0000256" key="6">
    <source>
        <dbReference type="RuleBase" id="RU362114"/>
    </source>
</evidence>
<evidence type="ECO:0000259" key="8">
    <source>
        <dbReference type="PROSITE" id="PS51059"/>
    </source>
</evidence>
<evidence type="ECO:0000256" key="4">
    <source>
        <dbReference type="ARBA" id="ARBA00023027"/>
    </source>
</evidence>
<dbReference type="PROSITE" id="PS51059">
    <property type="entry name" value="PARP_CATALYTIC"/>
    <property type="match status" value="1"/>
</dbReference>
<dbReference type="PANTHER" id="PTHR21328">
    <property type="entry name" value="POLY ADP-RIBOSE POLYMERASE FAMILY, MEMBER PARP"/>
    <property type="match status" value="1"/>
</dbReference>
<evidence type="ECO:0000256" key="7">
    <source>
        <dbReference type="SAM" id="Phobius"/>
    </source>
</evidence>
<evidence type="ECO:0000256" key="5">
    <source>
        <dbReference type="ARBA" id="ARBA00024347"/>
    </source>
</evidence>
<keyword evidence="3" id="KW-0548">Nucleotidyltransferase</keyword>
<keyword evidence="10" id="KW-1185">Reference proteome</keyword>
<proteinExistence type="inferred from homology"/>
<organism evidence="9 10">
    <name type="scientific">Polypedilum vanderplanki</name>
    <name type="common">Sleeping chironomid midge</name>
    <dbReference type="NCBI Taxonomy" id="319348"/>
    <lineage>
        <taxon>Eukaryota</taxon>
        <taxon>Metazoa</taxon>
        <taxon>Ecdysozoa</taxon>
        <taxon>Arthropoda</taxon>
        <taxon>Hexapoda</taxon>
        <taxon>Insecta</taxon>
        <taxon>Pterygota</taxon>
        <taxon>Neoptera</taxon>
        <taxon>Endopterygota</taxon>
        <taxon>Diptera</taxon>
        <taxon>Nematocera</taxon>
        <taxon>Chironomoidea</taxon>
        <taxon>Chironomidae</taxon>
        <taxon>Chironominae</taxon>
        <taxon>Polypedilum</taxon>
        <taxon>Polypedilum</taxon>
    </lineage>
</organism>
<dbReference type="InterPro" id="IPR012317">
    <property type="entry name" value="Poly(ADP-ribose)pol_cat_dom"/>
</dbReference>
<dbReference type="GO" id="GO:0003950">
    <property type="term" value="F:NAD+ poly-ADP-ribosyltransferase activity"/>
    <property type="evidence" value="ECO:0007669"/>
    <property type="project" value="UniProtKB-UniRule"/>
</dbReference>
<dbReference type="Pfam" id="PF18084">
    <property type="entry name" value="ARTD15_N"/>
    <property type="match status" value="1"/>
</dbReference>
<dbReference type="EC" id="2.4.2.-" evidence="6"/>
<keyword evidence="4 6" id="KW-0520">NAD</keyword>